<comment type="cofactor">
    <cofactor evidence="1 9">
        <name>biotin</name>
        <dbReference type="ChEBI" id="CHEBI:57586"/>
    </cofactor>
</comment>
<dbReference type="FunFam" id="3.30.470.20:FF:000012">
    <property type="entry name" value="Pyruvate carboxylase"/>
    <property type="match status" value="1"/>
</dbReference>
<keyword evidence="3 9" id="KW-0436">Ligase</keyword>
<dbReference type="NCBIfam" id="NF006761">
    <property type="entry name" value="PRK09282.1"/>
    <property type="match status" value="1"/>
</dbReference>
<dbReference type="NCBIfam" id="NF009554">
    <property type="entry name" value="PRK12999.1"/>
    <property type="match status" value="1"/>
</dbReference>
<dbReference type="Gene3D" id="3.10.600.10">
    <property type="entry name" value="pyruvate carboxylase f1077a mutant domain"/>
    <property type="match status" value="1"/>
</dbReference>
<comment type="catalytic activity">
    <reaction evidence="9">
        <text>hydrogencarbonate + pyruvate + ATP = oxaloacetate + ADP + phosphate + H(+)</text>
        <dbReference type="Rhea" id="RHEA:20844"/>
        <dbReference type="ChEBI" id="CHEBI:15361"/>
        <dbReference type="ChEBI" id="CHEBI:15378"/>
        <dbReference type="ChEBI" id="CHEBI:16452"/>
        <dbReference type="ChEBI" id="CHEBI:17544"/>
        <dbReference type="ChEBI" id="CHEBI:30616"/>
        <dbReference type="ChEBI" id="CHEBI:43474"/>
        <dbReference type="ChEBI" id="CHEBI:456216"/>
        <dbReference type="EC" id="6.4.1.1"/>
    </reaction>
</comment>
<evidence type="ECO:0000313" key="21">
    <source>
        <dbReference type="Proteomes" id="UP000365705"/>
    </source>
</evidence>
<dbReference type="Pfam" id="PF00364">
    <property type="entry name" value="Biotin_lipoyl"/>
    <property type="match status" value="1"/>
</dbReference>
<feature type="domain" description="Pyruvate carboxyltransferase" evidence="17">
    <location>
        <begin position="532"/>
        <end position="800"/>
    </location>
</feature>
<dbReference type="SUPFAM" id="SSF51246">
    <property type="entry name" value="Rudiment single hybrid motif"/>
    <property type="match status" value="1"/>
</dbReference>
<dbReference type="InterPro" id="IPR005930">
    <property type="entry name" value="Pyruv_COase"/>
</dbReference>
<evidence type="ECO:0000313" key="18">
    <source>
        <dbReference type="EMBL" id="KGL66183.1"/>
    </source>
</evidence>
<organism evidence="18 20">
    <name type="scientific">Limosilactobacillus mucosae</name>
    <name type="common">Lactobacillus mucosae</name>
    <dbReference type="NCBI Taxonomy" id="97478"/>
    <lineage>
        <taxon>Bacteria</taxon>
        <taxon>Bacillati</taxon>
        <taxon>Bacillota</taxon>
        <taxon>Bacilli</taxon>
        <taxon>Lactobacillales</taxon>
        <taxon>Lactobacillaceae</taxon>
        <taxon>Limosilactobacillus</taxon>
    </lineage>
</organism>
<feature type="binding site" evidence="11">
    <location>
        <position position="613"/>
    </location>
    <ligand>
        <name>substrate</name>
    </ligand>
</feature>
<dbReference type="Pfam" id="PF02786">
    <property type="entry name" value="CPSase_L_D2"/>
    <property type="match status" value="1"/>
</dbReference>
<feature type="binding site" evidence="11">
    <location>
        <position position="116"/>
    </location>
    <ligand>
        <name>ATP</name>
        <dbReference type="ChEBI" id="CHEBI:30616"/>
    </ligand>
</feature>
<evidence type="ECO:0000256" key="3">
    <source>
        <dbReference type="ARBA" id="ARBA00022598"/>
    </source>
</evidence>
<feature type="binding site" evidence="12">
    <location>
        <position position="741"/>
    </location>
    <ligand>
        <name>Mn(2+)</name>
        <dbReference type="ChEBI" id="CHEBI:29035"/>
    </ligand>
</feature>
<keyword evidence="4 12" id="KW-0479">Metal-binding</keyword>
<dbReference type="InterPro" id="IPR055268">
    <property type="entry name" value="PCB-like"/>
</dbReference>
<gene>
    <name evidence="19" type="primary">cfiB</name>
    <name evidence="19" type="ORF">LMUP508_00726</name>
    <name evidence="18" type="ORF">LX03_11360</name>
</gene>
<keyword evidence="7" id="KW-0464">Manganese</keyword>
<dbReference type="InterPro" id="IPR013785">
    <property type="entry name" value="Aldolase_TIM"/>
</dbReference>
<dbReference type="CDD" id="cd06850">
    <property type="entry name" value="biotinyl_domain"/>
    <property type="match status" value="1"/>
</dbReference>
<accession>A0A099YBC7</accession>
<dbReference type="Proteomes" id="UP000030001">
    <property type="component" value="Unassembled WGS sequence"/>
</dbReference>
<dbReference type="PROSITE" id="PS50979">
    <property type="entry name" value="BC"/>
    <property type="match status" value="1"/>
</dbReference>
<dbReference type="NCBIfam" id="TIGR01235">
    <property type="entry name" value="pyruv_carbox"/>
    <property type="match status" value="1"/>
</dbReference>
<feature type="binding site" evidence="12">
    <location>
        <position position="739"/>
    </location>
    <ligand>
        <name>Mn(2+)</name>
        <dbReference type="ChEBI" id="CHEBI:29035"/>
    </ligand>
</feature>
<dbReference type="PROSITE" id="PS50968">
    <property type="entry name" value="BIOTINYL_LIPOYL"/>
    <property type="match status" value="1"/>
</dbReference>
<feature type="binding site" evidence="12">
    <location>
        <position position="541"/>
    </location>
    <ligand>
        <name>Mn(2+)</name>
        <dbReference type="ChEBI" id="CHEBI:29035"/>
    </ligand>
</feature>
<feature type="domain" description="Lipoyl-binding" evidence="14">
    <location>
        <begin position="1075"/>
        <end position="1144"/>
    </location>
</feature>
<evidence type="ECO:0000256" key="10">
    <source>
        <dbReference type="PIRSR" id="PIRSR001594-1"/>
    </source>
</evidence>
<dbReference type="PROSITE" id="PS50991">
    <property type="entry name" value="PYR_CT"/>
    <property type="match status" value="1"/>
</dbReference>
<dbReference type="CDD" id="cd07937">
    <property type="entry name" value="DRE_TIM_PC_TC_5S"/>
    <property type="match status" value="1"/>
</dbReference>
<dbReference type="InterPro" id="IPR000891">
    <property type="entry name" value="PYR_CT"/>
</dbReference>
<reference evidence="19 21" key="2">
    <citation type="submission" date="2019-06" db="EMBL/GenBank/DDBJ databases">
        <authorList>
            <person name="Rodrigo-Torres L."/>
            <person name="Arahal R. D."/>
            <person name="Lucena T."/>
        </authorList>
    </citation>
    <scope>NUCLEOTIDE SEQUENCE [LARGE SCALE GENOMIC DNA]</scope>
    <source>
        <strain evidence="19 21">INIA P508</strain>
    </source>
</reference>
<evidence type="ECO:0000256" key="2">
    <source>
        <dbReference type="ARBA" id="ARBA00013057"/>
    </source>
</evidence>
<dbReference type="InterPro" id="IPR003379">
    <property type="entry name" value="Carboxylase_cons_dom"/>
</dbReference>
<dbReference type="Gene3D" id="3.20.20.70">
    <property type="entry name" value="Aldolase class I"/>
    <property type="match status" value="1"/>
</dbReference>
<feature type="binding site" description="via carbamate group" evidence="12">
    <location>
        <position position="710"/>
    </location>
    <ligand>
        <name>Mn(2+)</name>
        <dbReference type="ChEBI" id="CHEBI:29035"/>
    </ligand>
</feature>
<dbReference type="InterPro" id="IPR016185">
    <property type="entry name" value="PreATP-grasp_dom_sf"/>
</dbReference>
<feature type="active site" evidence="10">
    <location>
        <position position="291"/>
    </location>
</feature>
<feature type="domain" description="Biotin carboxylation" evidence="16">
    <location>
        <begin position="1"/>
        <end position="451"/>
    </location>
</feature>
<dbReference type="Pfam" id="PF02436">
    <property type="entry name" value="PYC_OADA"/>
    <property type="match status" value="1"/>
</dbReference>
<dbReference type="SUPFAM" id="SSF51230">
    <property type="entry name" value="Single hybrid motif"/>
    <property type="match status" value="1"/>
</dbReference>
<dbReference type="InterPro" id="IPR011053">
    <property type="entry name" value="Single_hybrid_motif"/>
</dbReference>
<evidence type="ECO:0000259" key="17">
    <source>
        <dbReference type="PROSITE" id="PS50991"/>
    </source>
</evidence>
<dbReference type="GO" id="GO:0004736">
    <property type="term" value="F:pyruvate carboxylase activity"/>
    <property type="evidence" value="ECO:0007669"/>
    <property type="project" value="UniProtKB-EC"/>
</dbReference>
<dbReference type="SUPFAM" id="SSF51569">
    <property type="entry name" value="Aldolase"/>
    <property type="match status" value="1"/>
</dbReference>
<dbReference type="SUPFAM" id="SSF56059">
    <property type="entry name" value="Glutathione synthetase ATP-binding domain-like"/>
    <property type="match status" value="1"/>
</dbReference>
<dbReference type="PROSITE" id="PS00867">
    <property type="entry name" value="CPSASE_2"/>
    <property type="match status" value="1"/>
</dbReference>
<dbReference type="Pfam" id="PF02785">
    <property type="entry name" value="Biotin_carb_C"/>
    <property type="match status" value="1"/>
</dbReference>
<evidence type="ECO:0000313" key="19">
    <source>
        <dbReference type="EMBL" id="VTZ89166.1"/>
    </source>
</evidence>
<dbReference type="AlphaFoldDB" id="A0A099YBC7"/>
<evidence type="ECO:0000259" key="16">
    <source>
        <dbReference type="PROSITE" id="PS50979"/>
    </source>
</evidence>
<dbReference type="InterPro" id="IPR011054">
    <property type="entry name" value="Rudment_hybrid_motif"/>
</dbReference>
<protein>
    <recommendedName>
        <fullName evidence="2 9">Pyruvate carboxylase</fullName>
        <ecNumber evidence="2 9">6.4.1.1</ecNumber>
    </recommendedName>
</protein>
<keyword evidence="5 9" id="KW-0547">Nucleotide-binding</keyword>
<dbReference type="FunFam" id="3.40.50.20:FF:000010">
    <property type="entry name" value="Propionyl-CoA carboxylase subunit alpha"/>
    <property type="match status" value="1"/>
</dbReference>
<sequence>MKKVLIANRGEIAVRIIRACHELGLKTVAVYAKEDEYGVHRFRADEAYQIGAGKKPIEAYLDMDDIIRVAKQTGADAVHPGYGFLAENEEFAQKCADNGIIFIGPTVRQLQLFGDKVAAKEVAVKAGLKTIPGTDEPVQSIDEVREFAHTHGYPIMIKAAMGGGGRGMRIVHDDDELDGAYDRARSEAKQSFGDDELYVEKYLKNPKHIEVQILADQHGHVMHLFERDCSVQRRNQKVIEFAPSLALSEERRQAICQAAVKLMESVHYQNAGTVEFLVTDEDFYFIEVNPRIQVEHTVTELITDVDIVQSQILIADGADLYQDLELPAQDQLKYNGYGIQCRVTTEDPENNFMPDTGRIETYRSPGGMGVRLDGGNAYAGAVITPYFDSLLVKACVHGRTFKSAVRRMIRVLHEFQIRGIKTNIPFMLNVLHHPVFAAGQAHTTFIDQTPELFDFKHEKPDAAKQLLTYVGDVTVNGFNGVKAREQVHAAELKAPKINLERHNGLPIVNAKDILDRDGAEAAMKWVSAQKRVLITDTTMRDAHQSLFATRMRTKDMLPIADLYDHAMPNVFSAEVWGGATFDVAYRFLGEDPWQRLKILREKMPHTMLQMLLRGSNAVGYKNYPDNVLKKFIDKSAEDGVDVFRIFDSLNWIEQMQKSIEYVRQTGKIAEGTMCYTGDLLSPDEHKYTLDYYKTLAGQLVDAGAQIIGIKDMAGLLKPQAAYELIGELKSKYDVPVHLHTHDTTGNGVATYVQATRAGVDVVDVASSALSGTTSQPSMSSFYYALAGNERQPELDIETVEKINDYWAQVKPLYQDFMNGITSPQTDIYQTEMPGGQYSNLQQQAKSLGLDDFDEVKAKYREVNALLGDIVKVTPSSKVVGDLAIFMIQNGLNAENIIERGETLDFPESVVNFFAGDLGQPYGGFPKQLQKVVLKDHPAITVRPGSLAQPVDFDQMTKELAAQLKRQPTAEEVISYVLYPDVYLDYVKRNRQYGKIGVLDTNTFYQGMRPGEKIYVNLRPGRTEILELNTVSDMDVDGNRHLLFSENGQQLVLTVKDQTHAATAKVSVPKADPHDPGQIGMPLNGTIVDVMVENGQEVKKGQTLVVTEAMKMETTIKASFDGKIDKVYAKAGSTMESQDLLIQMSPLS</sequence>
<dbReference type="InterPro" id="IPR005479">
    <property type="entry name" value="CPAse_ATP-bd"/>
</dbReference>
<dbReference type="PROSITE" id="PS00866">
    <property type="entry name" value="CPSASE_1"/>
    <property type="match status" value="1"/>
</dbReference>
<dbReference type="GO" id="GO:0005524">
    <property type="term" value="F:ATP binding"/>
    <property type="evidence" value="ECO:0007669"/>
    <property type="project" value="UniProtKB-UniRule"/>
</dbReference>
<evidence type="ECO:0000256" key="11">
    <source>
        <dbReference type="PIRSR" id="PIRSR001594-2"/>
    </source>
</evidence>
<dbReference type="EMBL" id="CABFNH010000007">
    <property type="protein sequence ID" value="VTZ89166.1"/>
    <property type="molecule type" value="Genomic_DNA"/>
</dbReference>
<evidence type="ECO:0000259" key="15">
    <source>
        <dbReference type="PROSITE" id="PS50975"/>
    </source>
</evidence>
<evidence type="ECO:0000313" key="20">
    <source>
        <dbReference type="Proteomes" id="UP000030001"/>
    </source>
</evidence>
<evidence type="ECO:0000256" key="13">
    <source>
        <dbReference type="PIRSR" id="PIRSR001594-4"/>
    </source>
</evidence>
<keyword evidence="18" id="KW-0670">Pyruvate</keyword>
<dbReference type="SUPFAM" id="SSF52440">
    <property type="entry name" value="PreATP-grasp domain"/>
    <property type="match status" value="1"/>
</dbReference>
<keyword evidence="8 9" id="KW-0092">Biotin</keyword>
<dbReference type="PANTHER" id="PTHR43778">
    <property type="entry name" value="PYRUVATE CARBOXYLASE"/>
    <property type="match status" value="1"/>
</dbReference>
<dbReference type="PANTHER" id="PTHR43778:SF2">
    <property type="entry name" value="PYRUVATE CARBOXYLASE, MITOCHONDRIAL"/>
    <property type="match status" value="1"/>
</dbReference>
<evidence type="ECO:0000256" key="4">
    <source>
        <dbReference type="ARBA" id="ARBA00022723"/>
    </source>
</evidence>
<keyword evidence="6 9" id="KW-0067">ATP-binding</keyword>
<dbReference type="FunFam" id="3.20.20.70:FF:000033">
    <property type="entry name" value="Pyruvate carboxylase"/>
    <property type="match status" value="1"/>
</dbReference>
<dbReference type="RefSeq" id="WP_034541309.1">
    <property type="nucleotide sequence ID" value="NZ_CABFNH010000007.1"/>
</dbReference>
<dbReference type="EC" id="6.4.1.1" evidence="2 9"/>
<dbReference type="SMART" id="SM00878">
    <property type="entry name" value="Biotin_carb_C"/>
    <property type="match status" value="1"/>
</dbReference>
<dbReference type="InterPro" id="IPR011764">
    <property type="entry name" value="Biotin_carboxylation_dom"/>
</dbReference>
<proteinExistence type="predicted"/>
<reference evidence="18 20" key="1">
    <citation type="submission" date="2014-09" db="EMBL/GenBank/DDBJ databases">
        <title>Lactobacillus mucosae CRL573 Genome Sequencing.</title>
        <authorList>
            <person name="Bleckwedel J."/>
            <person name="Teran L.C."/>
            <person name="Bonacina J."/>
            <person name="Saavedra L."/>
            <person name="Mozzi F.B."/>
            <person name="Raya R.R."/>
        </authorList>
    </citation>
    <scope>NUCLEOTIDE SEQUENCE [LARGE SCALE GENOMIC DNA]</scope>
    <source>
        <strain evidence="18 20">CRL573</strain>
    </source>
</reference>
<dbReference type="PROSITE" id="PS50975">
    <property type="entry name" value="ATP_GRASP"/>
    <property type="match status" value="1"/>
</dbReference>
<dbReference type="FunFam" id="2.40.50.100:FF:000003">
    <property type="entry name" value="Acetyl-CoA carboxylase biotin carboxyl carrier protein"/>
    <property type="match status" value="1"/>
</dbReference>
<dbReference type="InterPro" id="IPR005482">
    <property type="entry name" value="Biotin_COase_C"/>
</dbReference>
<evidence type="ECO:0000256" key="12">
    <source>
        <dbReference type="PIRSR" id="PIRSR001594-3"/>
    </source>
</evidence>
<dbReference type="Pfam" id="PF00289">
    <property type="entry name" value="Biotin_carb_N"/>
    <property type="match status" value="1"/>
</dbReference>
<evidence type="ECO:0000256" key="7">
    <source>
        <dbReference type="ARBA" id="ARBA00023211"/>
    </source>
</evidence>
<feature type="modified residue" description="N6-biotinyllysine" evidence="13">
    <location>
        <position position="1110"/>
    </location>
</feature>
<dbReference type="Pfam" id="PF00682">
    <property type="entry name" value="HMGL-like"/>
    <property type="match status" value="1"/>
</dbReference>
<evidence type="ECO:0000259" key="14">
    <source>
        <dbReference type="PROSITE" id="PS50968"/>
    </source>
</evidence>
<dbReference type="InterPro" id="IPR000089">
    <property type="entry name" value="Biotin_lipoyl"/>
</dbReference>
<evidence type="ECO:0000256" key="6">
    <source>
        <dbReference type="ARBA" id="ARBA00022840"/>
    </source>
</evidence>
<dbReference type="SUPFAM" id="SSF89000">
    <property type="entry name" value="post-HMGL domain-like"/>
    <property type="match status" value="1"/>
</dbReference>
<dbReference type="Proteomes" id="UP000365705">
    <property type="component" value="Unassembled WGS sequence"/>
</dbReference>
<evidence type="ECO:0000256" key="1">
    <source>
        <dbReference type="ARBA" id="ARBA00001953"/>
    </source>
</evidence>
<dbReference type="InterPro" id="IPR011761">
    <property type="entry name" value="ATP-grasp"/>
</dbReference>
<feature type="binding site" evidence="11">
    <location>
        <position position="200"/>
    </location>
    <ligand>
        <name>ATP</name>
        <dbReference type="ChEBI" id="CHEBI:30616"/>
    </ligand>
</feature>
<dbReference type="InterPro" id="IPR005481">
    <property type="entry name" value="BC-like_N"/>
</dbReference>
<dbReference type="Gene3D" id="2.40.50.100">
    <property type="match status" value="1"/>
</dbReference>
<dbReference type="PIRSF" id="PIRSF001594">
    <property type="entry name" value="Pyruv_carbox"/>
    <property type="match status" value="1"/>
</dbReference>
<dbReference type="GO" id="GO:0006094">
    <property type="term" value="P:gluconeogenesis"/>
    <property type="evidence" value="ECO:0007669"/>
    <property type="project" value="InterPro"/>
</dbReference>
<feature type="binding site" evidence="11">
    <location>
        <position position="873"/>
    </location>
    <ligand>
        <name>substrate</name>
    </ligand>
</feature>
<evidence type="ECO:0000256" key="8">
    <source>
        <dbReference type="ARBA" id="ARBA00023267"/>
    </source>
</evidence>
<feature type="modified residue" description="N6-carboxylysine" evidence="13">
    <location>
        <position position="710"/>
    </location>
</feature>
<name>A0A099YBC7_LIMMU</name>
<comment type="function">
    <text evidence="9">Catalyzes a 2-step reaction, involving the ATP-dependent carboxylation of the covalently attached biotin in the first step and the transfer of the carboxyl group to pyruvate in the second.</text>
</comment>
<dbReference type="FunFam" id="3.30.1490.20:FF:000018">
    <property type="entry name" value="Biotin carboxylase"/>
    <property type="match status" value="1"/>
</dbReference>
<feature type="domain" description="ATP-grasp" evidence="15">
    <location>
        <begin position="120"/>
        <end position="316"/>
    </location>
</feature>
<dbReference type="Gene3D" id="3.30.470.20">
    <property type="entry name" value="ATP-grasp fold, B domain"/>
    <property type="match status" value="1"/>
</dbReference>
<dbReference type="EMBL" id="JROC01000038">
    <property type="protein sequence ID" value="KGL66183.1"/>
    <property type="molecule type" value="Genomic_DNA"/>
</dbReference>
<dbReference type="GO" id="GO:0005737">
    <property type="term" value="C:cytoplasm"/>
    <property type="evidence" value="ECO:0007669"/>
    <property type="project" value="TreeGrafter"/>
</dbReference>
<evidence type="ECO:0000256" key="9">
    <source>
        <dbReference type="PIRNR" id="PIRNR001594"/>
    </source>
</evidence>
<evidence type="ECO:0000256" key="5">
    <source>
        <dbReference type="ARBA" id="ARBA00022741"/>
    </source>
</evidence>
<dbReference type="GO" id="GO:0046872">
    <property type="term" value="F:metal ion binding"/>
    <property type="evidence" value="ECO:0007669"/>
    <property type="project" value="UniProtKB-KW"/>
</dbReference>